<dbReference type="SUPFAM" id="SSF52172">
    <property type="entry name" value="CheY-like"/>
    <property type="match status" value="1"/>
</dbReference>
<proteinExistence type="predicted"/>
<dbReference type="EMBL" id="BAABRO010000007">
    <property type="protein sequence ID" value="GAA5507872.1"/>
    <property type="molecule type" value="Genomic_DNA"/>
</dbReference>
<dbReference type="Proteomes" id="UP001416858">
    <property type="component" value="Unassembled WGS sequence"/>
</dbReference>
<comment type="caution">
    <text evidence="1">The sequence shown here is derived from an EMBL/GenBank/DDBJ whole genome shotgun (WGS) entry which is preliminary data.</text>
</comment>
<keyword evidence="2" id="KW-1185">Reference proteome</keyword>
<evidence type="ECO:0008006" key="3">
    <source>
        <dbReference type="Google" id="ProtNLM"/>
    </source>
</evidence>
<evidence type="ECO:0000313" key="2">
    <source>
        <dbReference type="Proteomes" id="UP001416858"/>
    </source>
</evidence>
<sequence>MQVAAPRKSGVLRLFHFATALSYSATWLISKVSQYRQPRSHRPICSGGRTRDPEVHKIGLMMSKLLVDCGNCGPDFNSIRRMVSSNFKASVVQTHGLEDTLETLRTRKVDLVTVNRKLDRDYSDGLEVLKAIKADPEVGSVPVMLVTNYEEHQQASVDAGGVLGFGKLSIDDKKTRELLEPYLSE</sequence>
<dbReference type="Gene3D" id="3.40.50.2300">
    <property type="match status" value="1"/>
</dbReference>
<accession>A0ABP9VRU7</accession>
<protein>
    <recommendedName>
        <fullName evidence="3">Response regulatory domain-containing protein</fullName>
    </recommendedName>
</protein>
<gene>
    <name evidence="1" type="ORF">Rcae01_03330</name>
</gene>
<name>A0ABP9VRU7_9BACT</name>
<reference evidence="1 2" key="1">
    <citation type="submission" date="2024-02" db="EMBL/GenBank/DDBJ databases">
        <title>Rhodopirellula caenicola NBRC 110016.</title>
        <authorList>
            <person name="Ichikawa N."/>
            <person name="Katano-Makiyama Y."/>
            <person name="Hidaka K."/>
        </authorList>
    </citation>
    <scope>NUCLEOTIDE SEQUENCE [LARGE SCALE GENOMIC DNA]</scope>
    <source>
        <strain evidence="1 2">NBRC 110016</strain>
    </source>
</reference>
<organism evidence="1 2">
    <name type="scientific">Novipirellula caenicola</name>
    <dbReference type="NCBI Taxonomy" id="1536901"/>
    <lineage>
        <taxon>Bacteria</taxon>
        <taxon>Pseudomonadati</taxon>
        <taxon>Planctomycetota</taxon>
        <taxon>Planctomycetia</taxon>
        <taxon>Pirellulales</taxon>
        <taxon>Pirellulaceae</taxon>
        <taxon>Novipirellula</taxon>
    </lineage>
</organism>
<evidence type="ECO:0000313" key="1">
    <source>
        <dbReference type="EMBL" id="GAA5507872.1"/>
    </source>
</evidence>
<dbReference type="InterPro" id="IPR011006">
    <property type="entry name" value="CheY-like_superfamily"/>
</dbReference>